<proteinExistence type="predicted"/>
<evidence type="ECO:0000256" key="1">
    <source>
        <dbReference type="PROSITE-ProRule" id="PRU00175"/>
    </source>
</evidence>
<dbReference type="SUPFAM" id="SSF57850">
    <property type="entry name" value="RING/U-box"/>
    <property type="match status" value="1"/>
</dbReference>
<comment type="caution">
    <text evidence="4">The sequence shown here is derived from an EMBL/GenBank/DDBJ whole genome shotgun (WGS) entry which is preliminary data.</text>
</comment>
<keyword evidence="1" id="KW-0862">Zinc</keyword>
<dbReference type="SMART" id="SM00184">
    <property type="entry name" value="RING"/>
    <property type="match status" value="1"/>
</dbReference>
<keyword evidence="5" id="KW-1185">Reference proteome</keyword>
<feature type="domain" description="RING-type" evidence="3">
    <location>
        <begin position="192"/>
        <end position="255"/>
    </location>
</feature>
<reference evidence="4 5" key="1">
    <citation type="submission" date="2023-01" db="EMBL/GenBank/DDBJ databases">
        <title>Analysis of 21 Apiospora genomes using comparative genomics revels a genus with tremendous synthesis potential of carbohydrate active enzymes and secondary metabolites.</title>
        <authorList>
            <person name="Sorensen T."/>
        </authorList>
    </citation>
    <scope>NUCLEOTIDE SEQUENCE [LARGE SCALE GENOMIC DNA]</scope>
    <source>
        <strain evidence="4 5">CBS 117206</strain>
    </source>
</reference>
<dbReference type="InterPro" id="IPR013083">
    <property type="entry name" value="Znf_RING/FYVE/PHD"/>
</dbReference>
<dbReference type="InterPro" id="IPR001841">
    <property type="entry name" value="Znf_RING"/>
</dbReference>
<evidence type="ECO:0000256" key="2">
    <source>
        <dbReference type="SAM" id="MobiDB-lite"/>
    </source>
</evidence>
<organism evidence="4 5">
    <name type="scientific">Apiospora kogelbergensis</name>
    <dbReference type="NCBI Taxonomy" id="1337665"/>
    <lineage>
        <taxon>Eukaryota</taxon>
        <taxon>Fungi</taxon>
        <taxon>Dikarya</taxon>
        <taxon>Ascomycota</taxon>
        <taxon>Pezizomycotina</taxon>
        <taxon>Sordariomycetes</taxon>
        <taxon>Xylariomycetidae</taxon>
        <taxon>Amphisphaeriales</taxon>
        <taxon>Apiosporaceae</taxon>
        <taxon>Apiospora</taxon>
    </lineage>
</organism>
<evidence type="ECO:0000313" key="5">
    <source>
        <dbReference type="Proteomes" id="UP001392437"/>
    </source>
</evidence>
<dbReference type="GO" id="GO:0008270">
    <property type="term" value="F:zinc ion binding"/>
    <property type="evidence" value="ECO:0007669"/>
    <property type="project" value="UniProtKB-KW"/>
</dbReference>
<keyword evidence="1" id="KW-0479">Metal-binding</keyword>
<feature type="compositionally biased region" description="Polar residues" evidence="2">
    <location>
        <begin position="106"/>
        <end position="116"/>
    </location>
</feature>
<dbReference type="AlphaFoldDB" id="A0AAW0RBA8"/>
<gene>
    <name evidence="4" type="ORF">PG999_000234</name>
</gene>
<keyword evidence="1" id="KW-0863">Zinc-finger</keyword>
<evidence type="ECO:0000259" key="3">
    <source>
        <dbReference type="PROSITE" id="PS50089"/>
    </source>
</evidence>
<feature type="compositionally biased region" description="Low complexity" evidence="2">
    <location>
        <begin position="135"/>
        <end position="144"/>
    </location>
</feature>
<protein>
    <recommendedName>
        <fullName evidence="3">RING-type domain-containing protein</fullName>
    </recommendedName>
</protein>
<dbReference type="Gene3D" id="3.30.40.10">
    <property type="entry name" value="Zinc/RING finger domain, C3HC4 (zinc finger)"/>
    <property type="match status" value="1"/>
</dbReference>
<accession>A0AAW0RBA8</accession>
<sequence>MVYDRVLIGKNGSILGKIKFLEKSPTMSRERSRSPGSVLEFDRRDTYLAQFRTVSISSRPFTPEEPPDRPDVSNLIADYRDRAQQPRRPTRSSSTTTRATRDPSERQSATRSNSSRPARPERQHRPHLDDCRAFSSPSASGHSSMMDHAVRDLLNREIPELPSRSKKRYSEQETYVPSPKITFLIDQPKLTCQICQATTLKLSSDEDDADKPQPGDFDYVEMEDATPAILPCAHVACTGCMTSWLAAHDGCPFCREEHRHARCGHSVRARPLTQATIASLPATKPEGGKMAADCAPCAVQTRQRRARAKMAGLAEGYVAARRALEQRPDSGEARRALRKAQRAFERCGLDVGYEEVMAEYTAW</sequence>
<dbReference type="Proteomes" id="UP001392437">
    <property type="component" value="Unassembled WGS sequence"/>
</dbReference>
<dbReference type="Pfam" id="PF13639">
    <property type="entry name" value="zf-RING_2"/>
    <property type="match status" value="1"/>
</dbReference>
<feature type="compositionally biased region" description="Basic and acidic residues" evidence="2">
    <location>
        <begin position="118"/>
        <end position="132"/>
    </location>
</feature>
<dbReference type="PROSITE" id="PS50089">
    <property type="entry name" value="ZF_RING_2"/>
    <property type="match status" value="1"/>
</dbReference>
<dbReference type="EMBL" id="JAQQWP010000001">
    <property type="protein sequence ID" value="KAK8132061.1"/>
    <property type="molecule type" value="Genomic_DNA"/>
</dbReference>
<name>A0AAW0RBA8_9PEZI</name>
<feature type="region of interest" description="Disordered" evidence="2">
    <location>
        <begin position="78"/>
        <end position="144"/>
    </location>
</feature>
<evidence type="ECO:0000313" key="4">
    <source>
        <dbReference type="EMBL" id="KAK8132061.1"/>
    </source>
</evidence>